<dbReference type="GeneID" id="62162862"/>
<dbReference type="EMBL" id="JAATWM020000022">
    <property type="protein sequence ID" value="KAF9875251.1"/>
    <property type="molecule type" value="Genomic_DNA"/>
</dbReference>
<name>A0A9P6LJI3_9PEZI</name>
<dbReference type="RefSeq" id="XP_038744712.1">
    <property type="nucleotide sequence ID" value="XM_038889788.1"/>
</dbReference>
<evidence type="ECO:0000313" key="3">
    <source>
        <dbReference type="Proteomes" id="UP000781932"/>
    </source>
</evidence>
<protein>
    <submittedName>
        <fullName evidence="2">Uncharacterized protein</fullName>
    </submittedName>
</protein>
<accession>A0A9P6LJI3</accession>
<proteinExistence type="predicted"/>
<dbReference type="AlphaFoldDB" id="A0A9P6LJI3"/>
<dbReference type="Proteomes" id="UP000781932">
    <property type="component" value="Unassembled WGS sequence"/>
</dbReference>
<sequence length="159" mass="17680">MTNLVAVVFDFFLRGILDLTWPVRELCRMVVRGVFASLCWAYHALPLPLAIGLLYFGFQSVPEAFRGVEELRAVYVNRPAGFSVIGDASGVEGLYALGELALVRWGDLGVSSAFYCLALMTAAYAVMLLMEMRDYVRDTWALIRDEALEVKALRADESS</sequence>
<keyword evidence="3" id="KW-1185">Reference proteome</keyword>
<keyword evidence="1" id="KW-1133">Transmembrane helix</keyword>
<keyword evidence="1" id="KW-0812">Transmembrane</keyword>
<reference evidence="2" key="1">
    <citation type="submission" date="2020-03" db="EMBL/GenBank/DDBJ databases">
        <authorList>
            <person name="He L."/>
        </authorList>
    </citation>
    <scope>NUCLEOTIDE SEQUENCE</scope>
    <source>
        <strain evidence="2">CkLH20</strain>
    </source>
</reference>
<feature type="transmembrane region" description="Helical" evidence="1">
    <location>
        <begin position="112"/>
        <end position="130"/>
    </location>
</feature>
<comment type="caution">
    <text evidence="2">The sequence shown here is derived from an EMBL/GenBank/DDBJ whole genome shotgun (WGS) entry which is preliminary data.</text>
</comment>
<feature type="transmembrane region" description="Helical" evidence="1">
    <location>
        <begin position="34"/>
        <end position="58"/>
    </location>
</feature>
<evidence type="ECO:0000256" key="1">
    <source>
        <dbReference type="SAM" id="Phobius"/>
    </source>
</evidence>
<reference evidence="2" key="2">
    <citation type="submission" date="2020-11" db="EMBL/GenBank/DDBJ databases">
        <title>Whole genome sequencing of Colletotrichum sp.</title>
        <authorList>
            <person name="Li H."/>
        </authorList>
    </citation>
    <scope>NUCLEOTIDE SEQUENCE</scope>
    <source>
        <strain evidence="2">CkLH20</strain>
    </source>
</reference>
<dbReference type="OrthoDB" id="4848434at2759"/>
<gene>
    <name evidence="2" type="ORF">CkaCkLH20_07071</name>
</gene>
<keyword evidence="1" id="KW-0472">Membrane</keyword>
<evidence type="ECO:0000313" key="2">
    <source>
        <dbReference type="EMBL" id="KAF9875251.1"/>
    </source>
</evidence>
<organism evidence="2 3">
    <name type="scientific">Colletotrichum karsti</name>
    <dbReference type="NCBI Taxonomy" id="1095194"/>
    <lineage>
        <taxon>Eukaryota</taxon>
        <taxon>Fungi</taxon>
        <taxon>Dikarya</taxon>
        <taxon>Ascomycota</taxon>
        <taxon>Pezizomycotina</taxon>
        <taxon>Sordariomycetes</taxon>
        <taxon>Hypocreomycetidae</taxon>
        <taxon>Glomerellales</taxon>
        <taxon>Glomerellaceae</taxon>
        <taxon>Colletotrichum</taxon>
        <taxon>Colletotrichum boninense species complex</taxon>
    </lineage>
</organism>